<dbReference type="SUPFAM" id="SSF49764">
    <property type="entry name" value="HSP20-like chaperones"/>
    <property type="match status" value="1"/>
</dbReference>
<feature type="domain" description="SHSP" evidence="3">
    <location>
        <begin position="34"/>
        <end position="143"/>
    </location>
</feature>
<dbReference type="KEGG" id="gaw:V144x_20390"/>
<dbReference type="AlphaFoldDB" id="A0A517VUA5"/>
<evidence type="ECO:0000313" key="5">
    <source>
        <dbReference type="Proteomes" id="UP000318704"/>
    </source>
</evidence>
<proteinExistence type="inferred from homology"/>
<dbReference type="Proteomes" id="UP000318704">
    <property type="component" value="Chromosome"/>
</dbReference>
<dbReference type="InterPro" id="IPR002068">
    <property type="entry name" value="A-crystallin/Hsp20_dom"/>
</dbReference>
<evidence type="ECO:0000256" key="2">
    <source>
        <dbReference type="RuleBase" id="RU003616"/>
    </source>
</evidence>
<organism evidence="4 5">
    <name type="scientific">Gimesia aquarii</name>
    <dbReference type="NCBI Taxonomy" id="2527964"/>
    <lineage>
        <taxon>Bacteria</taxon>
        <taxon>Pseudomonadati</taxon>
        <taxon>Planctomycetota</taxon>
        <taxon>Planctomycetia</taxon>
        <taxon>Planctomycetales</taxon>
        <taxon>Planctomycetaceae</taxon>
        <taxon>Gimesia</taxon>
    </lineage>
</organism>
<dbReference type="CDD" id="cd06464">
    <property type="entry name" value="ACD_sHsps-like"/>
    <property type="match status" value="1"/>
</dbReference>
<protein>
    <submittedName>
        <fullName evidence="4">Spore protein SP21</fullName>
    </submittedName>
</protein>
<dbReference type="EMBL" id="CP037920">
    <property type="protein sequence ID" value="QDT96581.1"/>
    <property type="molecule type" value="Genomic_DNA"/>
</dbReference>
<dbReference type="PANTHER" id="PTHR11527">
    <property type="entry name" value="HEAT-SHOCK PROTEIN 20 FAMILY MEMBER"/>
    <property type="match status" value="1"/>
</dbReference>
<comment type="similarity">
    <text evidence="1 2">Belongs to the small heat shock protein (HSP20) family.</text>
</comment>
<dbReference type="Gene3D" id="2.60.40.790">
    <property type="match status" value="1"/>
</dbReference>
<dbReference type="RefSeq" id="WP_144984962.1">
    <property type="nucleotide sequence ID" value="NZ_CP037920.1"/>
</dbReference>
<sequence>MLSTRTHKLGFPFSANLRSELDDAFSQMFGKSLTGCEGAYSPLSVWEEESKYHVSLDVPGMKKEELSLDIQDGHLILTGERSTVEDREYLHNERRFGKFKRMIQLPDWVDPTSVNATLDAGVLTTVLDKKPDLQPKSIEIKDSSQSE</sequence>
<evidence type="ECO:0000259" key="3">
    <source>
        <dbReference type="PROSITE" id="PS01031"/>
    </source>
</evidence>
<dbReference type="PROSITE" id="PS01031">
    <property type="entry name" value="SHSP"/>
    <property type="match status" value="1"/>
</dbReference>
<accession>A0A517VUA5</accession>
<reference evidence="4 5" key="1">
    <citation type="submission" date="2019-03" db="EMBL/GenBank/DDBJ databases">
        <title>Deep-cultivation of Planctomycetes and their phenomic and genomic characterization uncovers novel biology.</title>
        <authorList>
            <person name="Wiegand S."/>
            <person name="Jogler M."/>
            <person name="Boedeker C."/>
            <person name="Pinto D."/>
            <person name="Vollmers J."/>
            <person name="Rivas-Marin E."/>
            <person name="Kohn T."/>
            <person name="Peeters S.H."/>
            <person name="Heuer A."/>
            <person name="Rast P."/>
            <person name="Oberbeckmann S."/>
            <person name="Bunk B."/>
            <person name="Jeske O."/>
            <person name="Meyerdierks A."/>
            <person name="Storesund J.E."/>
            <person name="Kallscheuer N."/>
            <person name="Luecker S."/>
            <person name="Lage O.M."/>
            <person name="Pohl T."/>
            <person name="Merkel B.J."/>
            <person name="Hornburger P."/>
            <person name="Mueller R.-W."/>
            <person name="Bruemmer F."/>
            <person name="Labrenz M."/>
            <person name="Spormann A.M."/>
            <person name="Op den Camp H."/>
            <person name="Overmann J."/>
            <person name="Amann R."/>
            <person name="Jetten M.S.M."/>
            <person name="Mascher T."/>
            <person name="Medema M.H."/>
            <person name="Devos D.P."/>
            <person name="Kaster A.-K."/>
            <person name="Ovreas L."/>
            <person name="Rohde M."/>
            <person name="Galperin M.Y."/>
            <person name="Jogler C."/>
        </authorList>
    </citation>
    <scope>NUCLEOTIDE SEQUENCE [LARGE SCALE GENOMIC DNA]</scope>
    <source>
        <strain evidence="4 5">V144</strain>
    </source>
</reference>
<dbReference type="InterPro" id="IPR008978">
    <property type="entry name" value="HSP20-like_chaperone"/>
</dbReference>
<dbReference type="Pfam" id="PF00011">
    <property type="entry name" value="HSP20"/>
    <property type="match status" value="1"/>
</dbReference>
<gene>
    <name evidence="4" type="primary">hspA_2</name>
    <name evidence="4" type="ORF">V144x_20390</name>
</gene>
<evidence type="ECO:0000256" key="1">
    <source>
        <dbReference type="PROSITE-ProRule" id="PRU00285"/>
    </source>
</evidence>
<dbReference type="InterPro" id="IPR031107">
    <property type="entry name" value="Small_HSP"/>
</dbReference>
<evidence type="ECO:0000313" key="4">
    <source>
        <dbReference type="EMBL" id="QDT96581.1"/>
    </source>
</evidence>
<name>A0A517VUA5_9PLAN</name>